<protein>
    <submittedName>
        <fullName evidence="1">DUF29 family protein</fullName>
    </submittedName>
</protein>
<dbReference type="PANTHER" id="PTHR34235">
    <property type="entry name" value="SLR1203 PROTEIN-RELATED"/>
    <property type="match status" value="1"/>
</dbReference>
<sequence>MTQELVDLRTSIIEKRYADALAIVDELEGMSKQAILRNIESYLRILLLHLIKNQVEQRLTNSWVSSIRNSIREIQKVNLKENKKSYYVNRDEWENLILEEVIEDAIADASEEVFNGAYSQFKLSEIVNRNELIQTALKFLDLTYSHVAKNLSAAVTQMLIELPGGEDWINSKQ</sequence>
<dbReference type="AlphaFoldDB" id="A0A926WEI5"/>
<gene>
    <name evidence="1" type="ORF">H6G06_06160</name>
</gene>
<keyword evidence="2" id="KW-1185">Reference proteome</keyword>
<dbReference type="PANTHER" id="PTHR34235:SF1">
    <property type="entry name" value="SLR0416 PROTEIN"/>
    <property type="match status" value="1"/>
</dbReference>
<proteinExistence type="predicted"/>
<organism evidence="1 2">
    <name type="scientific">Anabaena sphaerica FACHB-251</name>
    <dbReference type="NCBI Taxonomy" id="2692883"/>
    <lineage>
        <taxon>Bacteria</taxon>
        <taxon>Bacillati</taxon>
        <taxon>Cyanobacteriota</taxon>
        <taxon>Cyanophyceae</taxon>
        <taxon>Nostocales</taxon>
        <taxon>Nostocaceae</taxon>
        <taxon>Anabaena</taxon>
    </lineage>
</organism>
<accession>A0A926WEI5</accession>
<dbReference type="Pfam" id="PF01724">
    <property type="entry name" value="DUF29"/>
    <property type="match status" value="1"/>
</dbReference>
<dbReference type="EMBL" id="JACJQU010000002">
    <property type="protein sequence ID" value="MBD2293079.1"/>
    <property type="molecule type" value="Genomic_DNA"/>
</dbReference>
<dbReference type="Gene3D" id="1.20.1220.20">
    <property type="entry name" value="Uncharcterised protein PF01724"/>
    <property type="match status" value="1"/>
</dbReference>
<dbReference type="Proteomes" id="UP000662185">
    <property type="component" value="Unassembled WGS sequence"/>
</dbReference>
<name>A0A926WEI5_9NOST</name>
<reference evidence="2" key="1">
    <citation type="journal article" date="2020" name="ISME J.">
        <title>Comparative genomics reveals insights into cyanobacterial evolution and habitat adaptation.</title>
        <authorList>
            <person name="Chen M.Y."/>
            <person name="Teng W.K."/>
            <person name="Zhao L."/>
            <person name="Hu C.X."/>
            <person name="Zhou Y.K."/>
            <person name="Han B.P."/>
            <person name="Song L.R."/>
            <person name="Shu W.S."/>
        </authorList>
    </citation>
    <scope>NUCLEOTIDE SEQUENCE [LARGE SCALE GENOMIC DNA]</scope>
    <source>
        <strain evidence="2">FACHB-251</strain>
    </source>
</reference>
<evidence type="ECO:0000313" key="1">
    <source>
        <dbReference type="EMBL" id="MBD2293079.1"/>
    </source>
</evidence>
<dbReference type="InterPro" id="IPR002636">
    <property type="entry name" value="DUF29"/>
</dbReference>
<comment type="caution">
    <text evidence="1">The sequence shown here is derived from an EMBL/GenBank/DDBJ whole genome shotgun (WGS) entry which is preliminary data.</text>
</comment>
<evidence type="ECO:0000313" key="2">
    <source>
        <dbReference type="Proteomes" id="UP000662185"/>
    </source>
</evidence>
<dbReference type="RefSeq" id="WP_190558086.1">
    <property type="nucleotide sequence ID" value="NZ_JACJQU010000002.1"/>
</dbReference>